<dbReference type="InterPro" id="IPR000743">
    <property type="entry name" value="Glyco_hydro_28"/>
</dbReference>
<evidence type="ECO:0000256" key="15">
    <source>
        <dbReference type="SAM" id="SignalP"/>
    </source>
</evidence>
<comment type="subcellular location">
    <subcellularLocation>
        <location evidence="1">Secreted</location>
        <location evidence="1">Cell wall</location>
    </subcellularLocation>
</comment>
<evidence type="ECO:0000256" key="10">
    <source>
        <dbReference type="ARBA" id="ARBA00048766"/>
    </source>
</evidence>
<dbReference type="Pfam" id="PF00295">
    <property type="entry name" value="Glyco_hydro_28"/>
    <property type="match status" value="1"/>
</dbReference>
<evidence type="ECO:0000256" key="7">
    <source>
        <dbReference type="ARBA" id="ARBA00023316"/>
    </source>
</evidence>
<evidence type="ECO:0000313" key="16">
    <source>
        <dbReference type="EMBL" id="KAG8051805.1"/>
    </source>
</evidence>
<dbReference type="GO" id="GO:0047911">
    <property type="term" value="F:galacturan 1,4-alpha-galacturonidase activity"/>
    <property type="evidence" value="ECO:0007669"/>
    <property type="project" value="UniProtKB-EC"/>
</dbReference>
<dbReference type="InterPro" id="IPR006626">
    <property type="entry name" value="PbH1"/>
</dbReference>
<comment type="function">
    <text evidence="11">May function in depolymerizing pectin during pollen development, germination, and tube growth. Acts as an exo-polygalacturonase.</text>
</comment>
<evidence type="ECO:0000256" key="1">
    <source>
        <dbReference type="ARBA" id="ARBA00004191"/>
    </source>
</evidence>
<comment type="similarity">
    <text evidence="2 14">Belongs to the glycosyl hydrolase 28 family.</text>
</comment>
<dbReference type="Proteomes" id="UP000729402">
    <property type="component" value="Unassembled WGS sequence"/>
</dbReference>
<evidence type="ECO:0000256" key="2">
    <source>
        <dbReference type="ARBA" id="ARBA00008834"/>
    </source>
</evidence>
<dbReference type="GO" id="GO:0004650">
    <property type="term" value="F:polygalacturonase activity"/>
    <property type="evidence" value="ECO:0007669"/>
    <property type="project" value="InterPro"/>
</dbReference>
<feature type="chain" id="PRO_5035213469" description="Exopolygalacturonase" evidence="15">
    <location>
        <begin position="20"/>
        <end position="399"/>
    </location>
</feature>
<evidence type="ECO:0000256" key="11">
    <source>
        <dbReference type="ARBA" id="ARBA00057651"/>
    </source>
</evidence>
<keyword evidence="5 14" id="KW-0378">Hydrolase</keyword>
<comment type="caution">
    <text evidence="16">The sequence shown here is derived from an EMBL/GenBank/DDBJ whole genome shotgun (WGS) entry which is preliminary data.</text>
</comment>
<keyword evidence="3" id="KW-0134">Cell wall</keyword>
<keyword evidence="7" id="KW-0961">Cell wall biogenesis/degradation</keyword>
<reference evidence="16" key="1">
    <citation type="journal article" date="2021" name="bioRxiv">
        <title>Whole Genome Assembly and Annotation of Northern Wild Rice, Zizania palustris L., Supports a Whole Genome Duplication in the Zizania Genus.</title>
        <authorList>
            <person name="Haas M."/>
            <person name="Kono T."/>
            <person name="Macchietto M."/>
            <person name="Millas R."/>
            <person name="McGilp L."/>
            <person name="Shao M."/>
            <person name="Duquette J."/>
            <person name="Hirsch C.N."/>
            <person name="Kimball J."/>
        </authorList>
    </citation>
    <scope>NUCLEOTIDE SEQUENCE</scope>
    <source>
        <tissue evidence="16">Fresh leaf tissue</tissue>
    </source>
</reference>
<evidence type="ECO:0000313" key="17">
    <source>
        <dbReference type="Proteomes" id="UP000729402"/>
    </source>
</evidence>
<evidence type="ECO:0000256" key="14">
    <source>
        <dbReference type="RuleBase" id="RU361169"/>
    </source>
</evidence>
<dbReference type="OrthoDB" id="640420at2759"/>
<comment type="catalytic activity">
    <reaction evidence="10">
        <text>[(1-&gt;4)-alpha-D-galacturonosyl](n) + H2O = alpha-D-galacturonate + [(1-&gt;4)-alpha-D-galacturonosyl](n-1)</text>
        <dbReference type="Rhea" id="RHEA:14117"/>
        <dbReference type="Rhea" id="RHEA-COMP:14570"/>
        <dbReference type="Rhea" id="RHEA-COMP:14572"/>
        <dbReference type="ChEBI" id="CHEBI:15377"/>
        <dbReference type="ChEBI" id="CHEBI:58658"/>
        <dbReference type="ChEBI" id="CHEBI:140523"/>
        <dbReference type="EC" id="3.2.1.67"/>
    </reaction>
</comment>
<dbReference type="PANTHER" id="PTHR31375">
    <property type="match status" value="1"/>
</dbReference>
<proteinExistence type="inferred from homology"/>
<evidence type="ECO:0000256" key="9">
    <source>
        <dbReference type="ARBA" id="ARBA00043142"/>
    </source>
</evidence>
<evidence type="ECO:0000256" key="5">
    <source>
        <dbReference type="ARBA" id="ARBA00022801"/>
    </source>
</evidence>
<evidence type="ECO:0000256" key="3">
    <source>
        <dbReference type="ARBA" id="ARBA00022512"/>
    </source>
</evidence>
<feature type="signal peptide" evidence="15">
    <location>
        <begin position="1"/>
        <end position="19"/>
    </location>
</feature>
<evidence type="ECO:0000256" key="6">
    <source>
        <dbReference type="ARBA" id="ARBA00023295"/>
    </source>
</evidence>
<keyword evidence="4" id="KW-0964">Secreted</keyword>
<accession>A0A8J5RZ92</accession>
<keyword evidence="17" id="KW-1185">Reference proteome</keyword>
<evidence type="ECO:0000256" key="12">
    <source>
        <dbReference type="ARBA" id="ARBA00068298"/>
    </source>
</evidence>
<reference evidence="16" key="2">
    <citation type="submission" date="2021-02" db="EMBL/GenBank/DDBJ databases">
        <authorList>
            <person name="Kimball J.A."/>
            <person name="Haas M.W."/>
            <person name="Macchietto M."/>
            <person name="Kono T."/>
            <person name="Duquette J."/>
            <person name="Shao M."/>
        </authorList>
    </citation>
    <scope>NUCLEOTIDE SEQUENCE</scope>
    <source>
        <tissue evidence="16">Fresh leaf tissue</tissue>
    </source>
</reference>
<evidence type="ECO:0000256" key="8">
    <source>
        <dbReference type="ARBA" id="ARBA00038933"/>
    </source>
</evidence>
<dbReference type="FunFam" id="2.160.20.10:FF:000004">
    <property type="entry name" value="Pectin lyase-like superfamily protein"/>
    <property type="match status" value="1"/>
</dbReference>
<sequence length="399" mass="41848">MAIRDNAIGGLFMITFVCAACAMAEASGSGGSGGIFDITKLGAVADGKTDSTKALQDAWAAACGAAGQQTVRIPKGDFLTGPLKFRGPCKGYVAIQLDGTLLGSNNLQKYNGSNWVEILHVDNIVITGSGTLDGQGAAVWSDGCKILPNSLVLDYVNNGTVSGIKLVNAKFFHINIYKSKVVTVKNVTISAPANTSNTDGIHIGDSSEITVADATIGTGDDCISVGAGSERVNIQGVTCGPGQGISIGCLGKFKLENDVRDITVRDCVLRNTTNGVRIKSHEEVLSPLVVSRVAFENIKMEGVANPIIIDQKYCPENTCVENRKNKNQVTIKDITFRNITGTSTTPEALSLLCSELIPCSGIELLDVNVEYAGKDNKTMAVCHNAKGLSEGSLQALACL</sequence>
<organism evidence="16 17">
    <name type="scientific">Zizania palustris</name>
    <name type="common">Northern wild rice</name>
    <dbReference type="NCBI Taxonomy" id="103762"/>
    <lineage>
        <taxon>Eukaryota</taxon>
        <taxon>Viridiplantae</taxon>
        <taxon>Streptophyta</taxon>
        <taxon>Embryophyta</taxon>
        <taxon>Tracheophyta</taxon>
        <taxon>Spermatophyta</taxon>
        <taxon>Magnoliopsida</taxon>
        <taxon>Liliopsida</taxon>
        <taxon>Poales</taxon>
        <taxon>Poaceae</taxon>
        <taxon>BOP clade</taxon>
        <taxon>Oryzoideae</taxon>
        <taxon>Oryzeae</taxon>
        <taxon>Zizaniinae</taxon>
        <taxon>Zizania</taxon>
    </lineage>
</organism>
<evidence type="ECO:0000256" key="13">
    <source>
        <dbReference type="ARBA" id="ARBA00083621"/>
    </source>
</evidence>
<name>A0A8J5RZ92_ZIZPA</name>
<dbReference type="GO" id="GO:0005975">
    <property type="term" value="P:carbohydrate metabolic process"/>
    <property type="evidence" value="ECO:0007669"/>
    <property type="project" value="InterPro"/>
</dbReference>
<dbReference type="AlphaFoldDB" id="A0A8J5RZ92"/>
<dbReference type="EC" id="3.2.1.67" evidence="8"/>
<keyword evidence="15" id="KW-0732">Signal</keyword>
<protein>
    <recommendedName>
        <fullName evidence="12">Exopolygalacturonase</fullName>
        <ecNumber evidence="8">3.2.1.67</ecNumber>
    </recommendedName>
    <alternativeName>
        <fullName evidence="9">Galacturan 1,4-alpha-galacturonidase</fullName>
    </alternativeName>
    <alternativeName>
        <fullName evidence="13">Pectinase</fullName>
    </alternativeName>
</protein>
<dbReference type="SMART" id="SM00710">
    <property type="entry name" value="PbH1"/>
    <property type="match status" value="6"/>
</dbReference>
<dbReference type="EMBL" id="JAAALK010000288">
    <property type="protein sequence ID" value="KAG8051805.1"/>
    <property type="molecule type" value="Genomic_DNA"/>
</dbReference>
<dbReference type="GO" id="GO:0071555">
    <property type="term" value="P:cell wall organization"/>
    <property type="evidence" value="ECO:0007669"/>
    <property type="project" value="UniProtKB-KW"/>
</dbReference>
<gene>
    <name evidence="16" type="ORF">GUJ93_ZPchr0001g32177</name>
</gene>
<evidence type="ECO:0000256" key="4">
    <source>
        <dbReference type="ARBA" id="ARBA00022525"/>
    </source>
</evidence>
<keyword evidence="6 14" id="KW-0326">Glycosidase</keyword>